<accession>D2HZF4</accession>
<gene>
    <name evidence="2" type="ORF">PANDA_018192</name>
</gene>
<feature type="compositionally biased region" description="Pro residues" evidence="1">
    <location>
        <begin position="152"/>
        <end position="164"/>
    </location>
</feature>
<feature type="region of interest" description="Disordered" evidence="1">
    <location>
        <begin position="152"/>
        <end position="179"/>
    </location>
</feature>
<feature type="region of interest" description="Disordered" evidence="1">
    <location>
        <begin position="84"/>
        <end position="122"/>
    </location>
</feature>
<dbReference type="AlphaFoldDB" id="D2HZF4"/>
<dbReference type="PANTHER" id="PTHR15732:SF4">
    <property type="entry name" value="PROTEIN MOONRAKER"/>
    <property type="match status" value="1"/>
</dbReference>
<organism evidence="2">
    <name type="scientific">Ailuropoda melanoleuca</name>
    <name type="common">Giant panda</name>
    <dbReference type="NCBI Taxonomy" id="9646"/>
    <lineage>
        <taxon>Eukaryota</taxon>
        <taxon>Metazoa</taxon>
        <taxon>Chordata</taxon>
        <taxon>Craniata</taxon>
        <taxon>Vertebrata</taxon>
        <taxon>Euteleostomi</taxon>
        <taxon>Mammalia</taxon>
        <taxon>Eutheria</taxon>
        <taxon>Laurasiatheria</taxon>
        <taxon>Carnivora</taxon>
        <taxon>Caniformia</taxon>
        <taxon>Ursidae</taxon>
        <taxon>Ailuropoda</taxon>
    </lineage>
</organism>
<feature type="compositionally biased region" description="Basic and acidic residues" evidence="1">
    <location>
        <begin position="84"/>
        <end position="94"/>
    </location>
</feature>
<proteinExistence type="predicted"/>
<feature type="region of interest" description="Disordered" evidence="1">
    <location>
        <begin position="451"/>
        <end position="563"/>
    </location>
</feature>
<dbReference type="GO" id="GO:0007099">
    <property type="term" value="P:centriole replication"/>
    <property type="evidence" value="ECO:0007669"/>
    <property type="project" value="InterPro"/>
</dbReference>
<dbReference type="Pfam" id="PF15718">
    <property type="entry name" value="MNR"/>
    <property type="match status" value="1"/>
</dbReference>
<feature type="compositionally biased region" description="Basic and acidic residues" evidence="1">
    <location>
        <begin position="102"/>
        <end position="113"/>
    </location>
</feature>
<reference evidence="2" key="1">
    <citation type="journal article" date="2010" name="Nature">
        <title>The sequence and de novo assembly of the giant panda genome.</title>
        <authorList>
            <person name="Li R."/>
            <person name="Fan W."/>
            <person name="Tian G."/>
            <person name="Zhu H."/>
            <person name="He L."/>
            <person name="Cai J."/>
            <person name="Huang Q."/>
            <person name="Cai Q."/>
            <person name="Li B."/>
            <person name="Bai Y."/>
            <person name="Zhang Z."/>
            <person name="Zhang Y."/>
            <person name="Wang W."/>
            <person name="Li J."/>
            <person name="Wei F."/>
            <person name="Li H."/>
            <person name="Jian M."/>
            <person name="Li J."/>
            <person name="Zhang Z."/>
            <person name="Nielsen R."/>
            <person name="Li D."/>
            <person name="Gu W."/>
            <person name="Yang Z."/>
            <person name="Xuan Z."/>
            <person name="Ryder O.A."/>
            <person name="Leung F.C."/>
            <person name="Zhou Y."/>
            <person name="Cao J."/>
            <person name="Sun X."/>
            <person name="Fu Y."/>
            <person name="Fang X."/>
            <person name="Guo X."/>
            <person name="Wang B."/>
            <person name="Hou R."/>
            <person name="Shen F."/>
            <person name="Mu B."/>
            <person name="Ni P."/>
            <person name="Lin R."/>
            <person name="Qian W."/>
            <person name="Wang G."/>
            <person name="Yu C."/>
            <person name="Nie W."/>
            <person name="Wang J."/>
            <person name="Wu Z."/>
            <person name="Liang H."/>
            <person name="Min J."/>
            <person name="Wu Q."/>
            <person name="Cheng S."/>
            <person name="Ruan J."/>
            <person name="Wang M."/>
            <person name="Shi Z."/>
            <person name="Wen M."/>
            <person name="Liu B."/>
            <person name="Ren X."/>
            <person name="Zheng H."/>
            <person name="Dong D."/>
            <person name="Cook K."/>
            <person name="Shan G."/>
            <person name="Zhang H."/>
            <person name="Kosiol C."/>
            <person name="Xie X."/>
            <person name="Lu Z."/>
            <person name="Zheng H."/>
            <person name="Li Y."/>
            <person name="Steiner C.C."/>
            <person name="Lam T.T."/>
            <person name="Lin S."/>
            <person name="Zhang Q."/>
            <person name="Li G."/>
            <person name="Tian J."/>
            <person name="Gong T."/>
            <person name="Liu H."/>
            <person name="Zhang D."/>
            <person name="Fang L."/>
            <person name="Ye C."/>
            <person name="Zhang J."/>
            <person name="Hu W."/>
            <person name="Xu A."/>
            <person name="Ren Y."/>
            <person name="Zhang G."/>
            <person name="Bruford M.W."/>
            <person name="Li Q."/>
            <person name="Ma L."/>
            <person name="Guo Y."/>
            <person name="An N."/>
            <person name="Hu Y."/>
            <person name="Zheng Y."/>
            <person name="Shi Y."/>
            <person name="Li Z."/>
            <person name="Liu Q."/>
            <person name="Chen Y."/>
            <person name="Zhao J."/>
            <person name="Qu N."/>
            <person name="Zhao S."/>
            <person name="Tian F."/>
            <person name="Wang X."/>
            <person name="Wang H."/>
            <person name="Xu L."/>
            <person name="Liu X."/>
            <person name="Vinar T."/>
            <person name="Wang Y."/>
            <person name="Lam T.W."/>
            <person name="Yiu S.M."/>
            <person name="Liu S."/>
            <person name="Zhang H."/>
            <person name="Li D."/>
            <person name="Huang Y."/>
            <person name="Wang X."/>
            <person name="Yang G."/>
            <person name="Jiang Z."/>
            <person name="Wang J."/>
            <person name="Qin N."/>
            <person name="Li L."/>
            <person name="Li J."/>
            <person name="Bolund L."/>
            <person name="Kristiansen K."/>
            <person name="Wong G.K."/>
            <person name="Olson M."/>
            <person name="Zhang X."/>
            <person name="Li S."/>
            <person name="Yang H."/>
            <person name="Wang J."/>
            <person name="Wang J."/>
        </authorList>
    </citation>
    <scope>NUCLEOTIDE SEQUENCE [LARGE SCALE GENOMIC DNA]</scope>
</reference>
<dbReference type="GO" id="GO:0071539">
    <property type="term" value="P:protein localization to centrosome"/>
    <property type="evidence" value="ECO:0007669"/>
    <property type="project" value="TreeGrafter"/>
</dbReference>
<dbReference type="PANTHER" id="PTHR15732">
    <property type="entry name" value="PROTEIN MOONRAKER"/>
    <property type="match status" value="1"/>
</dbReference>
<feature type="non-terminal residue" evidence="2">
    <location>
        <position position="931"/>
    </location>
</feature>
<feature type="non-terminal residue" evidence="2">
    <location>
        <position position="1"/>
    </location>
</feature>
<feature type="compositionally biased region" description="Pro residues" evidence="1">
    <location>
        <begin position="522"/>
        <end position="533"/>
    </location>
</feature>
<feature type="region of interest" description="Disordered" evidence="1">
    <location>
        <begin position="813"/>
        <end position="842"/>
    </location>
</feature>
<evidence type="ECO:0008006" key="3">
    <source>
        <dbReference type="Google" id="ProtNLM"/>
    </source>
</evidence>
<dbReference type="InterPro" id="IPR031447">
    <property type="entry name" value="MNR"/>
</dbReference>
<evidence type="ECO:0000313" key="2">
    <source>
        <dbReference type="EMBL" id="EFB23017.1"/>
    </source>
</evidence>
<sequence length="931" mass="102672">KNQLQFNRSVPAHSSDLAVRYSCPHAIRIEKLNHSYSESRHQQDLGLRGGPDGSGSASFSIISEERLSRAVQLAKRDVKRRQLEEHVQQHRLRSEPQLSQRGEPHKQQIPEHRAPRKGPRSREMCRCAHQPSTVAASCSGAKVYLCTPCPARSPPAVPQSPPTRDPGLEPQPRISGHQSLQEVQRLQRELNTCIHKMEEVTKKDRAEAVLDPDEERRVRVRRQEQAARSARMLYVLQQQVREIQEELDKLSPHKIRHTKKSWAMSRLAAAHRGAIRALQVLVTQLTDRGEHPVPARCRELGGLIRQLSLCSARLNADSPVPDVVADILRQIEALECLLEKKLSPKKVKKSFTEIQSRFPVGSHRALEGWQSPSPKSERRSLVAKETFPEETRWPSGTKTLLAGKCPPGAAPVATWTLENGLDAMGAEIFPEEAPSAADHSASFPADALAPARAGAAAGRPTARSTVLRKKEAQAPARLPQGLHKAEKSRPTQSQSRSRLQRTTVSSRLKMNQQPVRDNRAPWVPPNPTSPPASPKCAAWLKVKPSPRDARKEQSLQQDEAQEETLTGAVVQEAVRLAWLDAETCKTLKELEDLKAEGSDKTQRRRYVPASQAGPCGLSQQLAEALALPGRPAAGVSDTQLADKVEKAVLERLKPLLVKAQRVNSSLEADPQLKDRPSADTVTARLTEEAAAVDCAPHSLCQLGDSLGDAAHGPRVATHHGVLESEASAPVGDGRDSPYLETLMLRMEEMEKYQEAVRQRYNKIVYADPHLWTQEGETEQTLPAVSERPLSPHPIRITKTSALKDPDVSIVLERPQNGNSLDESVGTDEGSEKRGAPLAPLPEECPQKEGRAALHVPLALRHSIGDYCSRFERYLRLVAHEAVGAFNPWLMAESFSDQLVDEALGAVAAELEDACEDYAEAVFTSEFLEAAT</sequence>
<dbReference type="InParanoid" id="D2HZF4"/>
<feature type="compositionally biased region" description="Low complexity" evidence="1">
    <location>
        <begin position="451"/>
        <end position="464"/>
    </location>
</feature>
<evidence type="ECO:0000256" key="1">
    <source>
        <dbReference type="SAM" id="MobiDB-lite"/>
    </source>
</evidence>
<dbReference type="EMBL" id="GL193797">
    <property type="protein sequence ID" value="EFB23017.1"/>
    <property type="molecule type" value="Genomic_DNA"/>
</dbReference>
<protein>
    <recommendedName>
        <fullName evidence="3">KIAA0753</fullName>
    </recommendedName>
</protein>
<name>D2HZF4_AILME</name>
<dbReference type="GO" id="GO:0034451">
    <property type="term" value="C:centriolar satellite"/>
    <property type="evidence" value="ECO:0007669"/>
    <property type="project" value="TreeGrafter"/>
</dbReference>
<feature type="compositionally biased region" description="Polar residues" evidence="1">
    <location>
        <begin position="490"/>
        <end position="515"/>
    </location>
</feature>